<keyword evidence="3" id="KW-1185">Reference proteome</keyword>
<organism evidence="2 3">
    <name type="scientific">Mycena metata</name>
    <dbReference type="NCBI Taxonomy" id="1033252"/>
    <lineage>
        <taxon>Eukaryota</taxon>
        <taxon>Fungi</taxon>
        <taxon>Dikarya</taxon>
        <taxon>Basidiomycota</taxon>
        <taxon>Agaricomycotina</taxon>
        <taxon>Agaricomycetes</taxon>
        <taxon>Agaricomycetidae</taxon>
        <taxon>Agaricales</taxon>
        <taxon>Marasmiineae</taxon>
        <taxon>Mycenaceae</taxon>
        <taxon>Mycena</taxon>
    </lineage>
</organism>
<protein>
    <submittedName>
        <fullName evidence="2">Uncharacterized protein</fullName>
    </submittedName>
</protein>
<dbReference type="EMBL" id="JARKIB010000002">
    <property type="protein sequence ID" value="KAJ7784265.1"/>
    <property type="molecule type" value="Genomic_DNA"/>
</dbReference>
<feature type="region of interest" description="Disordered" evidence="1">
    <location>
        <begin position="1"/>
        <end position="25"/>
    </location>
</feature>
<accession>A0AAD7KGJ1</accession>
<dbReference type="Proteomes" id="UP001215598">
    <property type="component" value="Unassembled WGS sequence"/>
</dbReference>
<dbReference type="AlphaFoldDB" id="A0AAD7KGJ1"/>
<evidence type="ECO:0000313" key="3">
    <source>
        <dbReference type="Proteomes" id="UP001215598"/>
    </source>
</evidence>
<evidence type="ECO:0000313" key="2">
    <source>
        <dbReference type="EMBL" id="KAJ7784265.1"/>
    </source>
</evidence>
<sequence length="372" mass="39039">MARRRFGVVSGRGSPMPRQQVSGASSFIPAPPPAATPARCSHDDCVILSSNETAMCYVLPSISAGKLGRPSSSALVYGSSPFCVGMAPGMGQYCLYAAAVGGVSAPAFGIELVDGAVELEVGGSKGTWSALSRRDRLGAWCARPDAILRRGDVPGDWAWGLISAPLAPALFRCRRSSAVLIYCHHDGACGRAGGRGAAAVPLGFPPEYPPRRQRLLVTSIADFLFISFILLLDNLLPTYVLTFSFPSTNPPTCASTLPSTHSPSSPSPSLPSAVRAFCEQPELSSLPLCHLPRGVFLSIRRELVVVERVIRQSRQRGRAGDGACGSCGTCIPFSPDGGATTLPACCERASSSNANDTADKRLSFADLAQDVL</sequence>
<gene>
    <name evidence="2" type="ORF">B0H16DRAFT_1783223</name>
</gene>
<comment type="caution">
    <text evidence="2">The sequence shown here is derived from an EMBL/GenBank/DDBJ whole genome shotgun (WGS) entry which is preliminary data.</text>
</comment>
<proteinExistence type="predicted"/>
<reference evidence="2" key="1">
    <citation type="submission" date="2023-03" db="EMBL/GenBank/DDBJ databases">
        <title>Massive genome expansion in bonnet fungi (Mycena s.s.) driven by repeated elements and novel gene families across ecological guilds.</title>
        <authorList>
            <consortium name="Lawrence Berkeley National Laboratory"/>
            <person name="Harder C.B."/>
            <person name="Miyauchi S."/>
            <person name="Viragh M."/>
            <person name="Kuo A."/>
            <person name="Thoen E."/>
            <person name="Andreopoulos B."/>
            <person name="Lu D."/>
            <person name="Skrede I."/>
            <person name="Drula E."/>
            <person name="Henrissat B."/>
            <person name="Morin E."/>
            <person name="Kohler A."/>
            <person name="Barry K."/>
            <person name="LaButti K."/>
            <person name="Morin E."/>
            <person name="Salamov A."/>
            <person name="Lipzen A."/>
            <person name="Mereny Z."/>
            <person name="Hegedus B."/>
            <person name="Baldrian P."/>
            <person name="Stursova M."/>
            <person name="Weitz H."/>
            <person name="Taylor A."/>
            <person name="Grigoriev I.V."/>
            <person name="Nagy L.G."/>
            <person name="Martin F."/>
            <person name="Kauserud H."/>
        </authorList>
    </citation>
    <scope>NUCLEOTIDE SEQUENCE</scope>
    <source>
        <strain evidence="2">CBHHK182m</strain>
    </source>
</reference>
<name>A0AAD7KGJ1_9AGAR</name>
<evidence type="ECO:0000256" key="1">
    <source>
        <dbReference type="SAM" id="MobiDB-lite"/>
    </source>
</evidence>